<dbReference type="Proteomes" id="UP000283090">
    <property type="component" value="Unassembled WGS sequence"/>
</dbReference>
<dbReference type="VEuPathDB" id="FungiDB:DFL_001289"/>
<dbReference type="AlphaFoldDB" id="A0A437AGM8"/>
<dbReference type="OrthoDB" id="5356172at2759"/>
<comment type="caution">
    <text evidence="1">The sequence shown here is derived from an EMBL/GenBank/DDBJ whole genome shotgun (WGS) entry which is preliminary data.</text>
</comment>
<dbReference type="EMBL" id="SAEB01000001">
    <property type="protein sequence ID" value="RVD90315.1"/>
    <property type="molecule type" value="Genomic_DNA"/>
</dbReference>
<evidence type="ECO:0000313" key="1">
    <source>
        <dbReference type="EMBL" id="RVD90315.1"/>
    </source>
</evidence>
<dbReference type="RefSeq" id="XP_067495859.1">
    <property type="nucleotide sequence ID" value="XM_067629882.1"/>
</dbReference>
<accession>A0A437AGM8</accession>
<keyword evidence="2" id="KW-1185">Reference proteome</keyword>
<sequence>MRLDGGGLEGVHSVHITHPKEASPQEYISFFRTITPLLFKFLGVKTLRIELFTSFKENHRILNAVFKLLATYPWYDGLKRLVIQWMDYVPSQETLTPQHLEFLYSGSGNGGERRWPKELEEVCVANQVSEGWRFRKEEGGAYNGSFGEGLIAGLGVVVGGVEVEEGGDFGGGDYSE</sequence>
<dbReference type="GeneID" id="93583600"/>
<protein>
    <submittedName>
        <fullName evidence="1">Uncharacterized protein</fullName>
    </submittedName>
</protein>
<reference evidence="1 2" key="1">
    <citation type="submission" date="2019-01" db="EMBL/GenBank/DDBJ databases">
        <title>Intercellular communication is required for trap formation in the nematode-trapping fungus Duddingtonia flagrans.</title>
        <authorList>
            <person name="Youssar L."/>
            <person name="Wernet V."/>
            <person name="Hensel N."/>
            <person name="Hildebrandt H.-G."/>
            <person name="Fischer R."/>
        </authorList>
    </citation>
    <scope>NUCLEOTIDE SEQUENCE [LARGE SCALE GENOMIC DNA]</scope>
    <source>
        <strain evidence="1 2">CBS H-5679</strain>
    </source>
</reference>
<proteinExistence type="predicted"/>
<gene>
    <name evidence="1" type="ORF">DFL_001289</name>
</gene>
<name>A0A437AGM8_ARTFL</name>
<organism evidence="1 2">
    <name type="scientific">Arthrobotrys flagrans</name>
    <name type="common">Nematode-trapping fungus</name>
    <name type="synonym">Trichothecium flagrans</name>
    <dbReference type="NCBI Taxonomy" id="97331"/>
    <lineage>
        <taxon>Eukaryota</taxon>
        <taxon>Fungi</taxon>
        <taxon>Dikarya</taxon>
        <taxon>Ascomycota</taxon>
        <taxon>Pezizomycotina</taxon>
        <taxon>Orbiliomycetes</taxon>
        <taxon>Orbiliales</taxon>
        <taxon>Orbiliaceae</taxon>
        <taxon>Arthrobotrys</taxon>
    </lineage>
</organism>
<evidence type="ECO:0000313" key="2">
    <source>
        <dbReference type="Proteomes" id="UP000283090"/>
    </source>
</evidence>